<feature type="compositionally biased region" description="Pro residues" evidence="1">
    <location>
        <begin position="357"/>
        <end position="367"/>
    </location>
</feature>
<accession>A0AAE0MLT6</accession>
<proteinExistence type="predicted"/>
<dbReference type="EMBL" id="JAUEPO010000001">
    <property type="protein sequence ID" value="KAK3335779.1"/>
    <property type="molecule type" value="Genomic_DNA"/>
</dbReference>
<evidence type="ECO:0000313" key="2">
    <source>
        <dbReference type="EMBL" id="KAK3335779.1"/>
    </source>
</evidence>
<dbReference type="AlphaFoldDB" id="A0AAE0MLT6"/>
<protein>
    <submittedName>
        <fullName evidence="2">Uncharacterized protein</fullName>
    </submittedName>
</protein>
<comment type="caution">
    <text evidence="2">The sequence shown here is derived from an EMBL/GenBank/DDBJ whole genome shotgun (WGS) entry which is preliminary data.</text>
</comment>
<feature type="region of interest" description="Disordered" evidence="1">
    <location>
        <begin position="432"/>
        <end position="467"/>
    </location>
</feature>
<name>A0AAE0MLT6_9PEZI</name>
<reference evidence="2" key="2">
    <citation type="submission" date="2023-06" db="EMBL/GenBank/DDBJ databases">
        <authorList>
            <consortium name="Lawrence Berkeley National Laboratory"/>
            <person name="Haridas S."/>
            <person name="Hensen N."/>
            <person name="Bonometti L."/>
            <person name="Westerberg I."/>
            <person name="Brannstrom I.O."/>
            <person name="Guillou S."/>
            <person name="Cros-Aarteil S."/>
            <person name="Calhoun S."/>
            <person name="Kuo A."/>
            <person name="Mondo S."/>
            <person name="Pangilinan J."/>
            <person name="Riley R."/>
            <person name="Labutti K."/>
            <person name="Andreopoulos B."/>
            <person name="Lipzen A."/>
            <person name="Chen C."/>
            <person name="Yanf M."/>
            <person name="Daum C."/>
            <person name="Ng V."/>
            <person name="Clum A."/>
            <person name="Steindorff A."/>
            <person name="Ohm R."/>
            <person name="Martin F."/>
            <person name="Silar P."/>
            <person name="Natvig D."/>
            <person name="Lalanne C."/>
            <person name="Gautier V."/>
            <person name="Ament-Velasquez S.L."/>
            <person name="Kruys A."/>
            <person name="Hutchinson M.I."/>
            <person name="Powell A.J."/>
            <person name="Barry K."/>
            <person name="Miller A.N."/>
            <person name="Grigoriev I.V."/>
            <person name="Debuchy R."/>
            <person name="Gladieux P."/>
            <person name="Thoren M.H."/>
            <person name="Johannesson H."/>
        </authorList>
    </citation>
    <scope>NUCLEOTIDE SEQUENCE</scope>
    <source>
        <strain evidence="2">SMH4131-1</strain>
    </source>
</reference>
<feature type="compositionally biased region" description="Low complexity" evidence="1">
    <location>
        <begin position="434"/>
        <end position="448"/>
    </location>
</feature>
<evidence type="ECO:0000313" key="3">
    <source>
        <dbReference type="Proteomes" id="UP001286456"/>
    </source>
</evidence>
<dbReference type="Proteomes" id="UP001286456">
    <property type="component" value="Unassembled WGS sequence"/>
</dbReference>
<feature type="region of interest" description="Disordered" evidence="1">
    <location>
        <begin position="146"/>
        <end position="187"/>
    </location>
</feature>
<organism evidence="2 3">
    <name type="scientific">Cercophora scortea</name>
    <dbReference type="NCBI Taxonomy" id="314031"/>
    <lineage>
        <taxon>Eukaryota</taxon>
        <taxon>Fungi</taxon>
        <taxon>Dikarya</taxon>
        <taxon>Ascomycota</taxon>
        <taxon>Pezizomycotina</taxon>
        <taxon>Sordariomycetes</taxon>
        <taxon>Sordariomycetidae</taxon>
        <taxon>Sordariales</taxon>
        <taxon>Lasiosphaeriaceae</taxon>
        <taxon>Cercophora</taxon>
    </lineage>
</organism>
<keyword evidence="3" id="KW-1185">Reference proteome</keyword>
<reference evidence="2" key="1">
    <citation type="journal article" date="2023" name="Mol. Phylogenet. Evol.">
        <title>Genome-scale phylogeny and comparative genomics of the fungal order Sordariales.</title>
        <authorList>
            <person name="Hensen N."/>
            <person name="Bonometti L."/>
            <person name="Westerberg I."/>
            <person name="Brannstrom I.O."/>
            <person name="Guillou S."/>
            <person name="Cros-Aarteil S."/>
            <person name="Calhoun S."/>
            <person name="Haridas S."/>
            <person name="Kuo A."/>
            <person name="Mondo S."/>
            <person name="Pangilinan J."/>
            <person name="Riley R."/>
            <person name="LaButti K."/>
            <person name="Andreopoulos B."/>
            <person name="Lipzen A."/>
            <person name="Chen C."/>
            <person name="Yan M."/>
            <person name="Daum C."/>
            <person name="Ng V."/>
            <person name="Clum A."/>
            <person name="Steindorff A."/>
            <person name="Ohm R.A."/>
            <person name="Martin F."/>
            <person name="Silar P."/>
            <person name="Natvig D.O."/>
            <person name="Lalanne C."/>
            <person name="Gautier V."/>
            <person name="Ament-Velasquez S.L."/>
            <person name="Kruys A."/>
            <person name="Hutchinson M.I."/>
            <person name="Powell A.J."/>
            <person name="Barry K."/>
            <person name="Miller A.N."/>
            <person name="Grigoriev I.V."/>
            <person name="Debuchy R."/>
            <person name="Gladieux P."/>
            <person name="Hiltunen Thoren M."/>
            <person name="Johannesson H."/>
        </authorList>
    </citation>
    <scope>NUCLEOTIDE SEQUENCE</scope>
    <source>
        <strain evidence="2">SMH4131-1</strain>
    </source>
</reference>
<evidence type="ECO:0000256" key="1">
    <source>
        <dbReference type="SAM" id="MobiDB-lite"/>
    </source>
</evidence>
<feature type="region of interest" description="Disordered" evidence="1">
    <location>
        <begin position="545"/>
        <end position="573"/>
    </location>
</feature>
<gene>
    <name evidence="2" type="ORF">B0T19DRAFT_18416</name>
</gene>
<feature type="region of interest" description="Disordered" evidence="1">
    <location>
        <begin position="80"/>
        <end position="127"/>
    </location>
</feature>
<feature type="region of interest" description="Disordered" evidence="1">
    <location>
        <begin position="351"/>
        <end position="372"/>
    </location>
</feature>
<feature type="compositionally biased region" description="Low complexity" evidence="1">
    <location>
        <begin position="146"/>
        <end position="166"/>
    </location>
</feature>
<sequence length="643" mass="69999">MAVGLDRLERKFDQLKFFSKKRRAIPRELNIFDGGPNPALPLLASLKAGSQTFPQPSFIRPTSTRMLARDEVILTPISSRRAQSLPEAPRTPRLISLASPAQERTPATGYGSLEQPPQIPHRSSSLVARRRGASLAGLLDFSFSNSYKDSEDSSSPSPGYRSRFGSRCSTRPTSLSVSPKAQPDRKRHFDELQDDNTVFHQQFPTTPPLSARNNKPMGFMETSYHKELPAIPAQGNPTPEASPRLIPLPEPEGNELEVNETNGIESQKPPGFAVPIIAPDKALSALRRSTSELTLSTLHSMSKNDQVLKEPSFSDFLSLSDDDIADDGPRPPAQLSAMSTPVAPITRARNVSNPPTFALPPDPPTIAPSPTGSRYHTLGSQLATASALSPRHQFFTPSPCEPAATAAFEAARIAARYRFDLVYVVKLWPTNPGSSQRQPVSKQSSSSSLDAAAAVGSNDCTPKLPSPSKFTPATHVVMDSHLSRAPMTGRLLAAAGLSSLQYPFRISVPVHQKVLKSDGWLEYRSESIVLGHFVRGYTCSFGTSHNPGSISPPTEFEGEPLTPGKRREEPKAKEENRGIVFAAYRLPRPDGSEIGSNHRELEALRKDAEALVDMLVDIGEMRKQRQKAGFGRYGAGESLLPLL</sequence>
<feature type="compositionally biased region" description="Polar residues" evidence="1">
    <location>
        <begin position="167"/>
        <end position="179"/>
    </location>
</feature>